<feature type="transmembrane region" description="Helical" evidence="1">
    <location>
        <begin position="122"/>
        <end position="142"/>
    </location>
</feature>
<evidence type="ECO:0000259" key="2">
    <source>
        <dbReference type="Pfam" id="PF02517"/>
    </source>
</evidence>
<dbReference type="InterPro" id="IPR003675">
    <property type="entry name" value="Rce1/LyrA-like_dom"/>
</dbReference>
<feature type="transmembrane region" description="Helical" evidence="1">
    <location>
        <begin position="21"/>
        <end position="45"/>
    </location>
</feature>
<gene>
    <name evidence="3" type="ORF">HDF23_003788</name>
</gene>
<keyword evidence="4" id="KW-1185">Reference proteome</keyword>
<dbReference type="RefSeq" id="WP_084192260.1">
    <property type="nucleotide sequence ID" value="NZ_FTMG01000010.1"/>
</dbReference>
<accession>A0ABR6PN33</accession>
<keyword evidence="1" id="KW-0812">Transmembrane</keyword>
<name>A0ABR6PN33_9SPHI</name>
<feature type="transmembrane region" description="Helical" evidence="1">
    <location>
        <begin position="149"/>
        <end position="167"/>
    </location>
</feature>
<protein>
    <submittedName>
        <fullName evidence="3">Membrane protein</fullName>
    </submittedName>
</protein>
<evidence type="ECO:0000313" key="3">
    <source>
        <dbReference type="EMBL" id="MBB6111021.1"/>
    </source>
</evidence>
<dbReference type="EMBL" id="JACHCB010000010">
    <property type="protein sequence ID" value="MBB6111021.1"/>
    <property type="molecule type" value="Genomic_DNA"/>
</dbReference>
<keyword evidence="1" id="KW-1133">Transmembrane helix</keyword>
<keyword evidence="1" id="KW-0472">Membrane</keyword>
<sequence length="170" mass="20225">MLRLQHPMNDQDLTKHHIFKHIKFIFCIVVVNIIIGLLFVIISYFYFKNTLSKNTIKWNSVTEEFLISVIAAPFLETLLLQVATYNIFRYAIKFTNFNETLQNYLFIFLSSMLFASMHTYNWLYVVNTFIGGLSLNYSYIYFKKEKFHPYIAVVSIHLLYNLFGFAIKRL</sequence>
<feature type="transmembrane region" description="Helical" evidence="1">
    <location>
        <begin position="65"/>
        <end position="88"/>
    </location>
</feature>
<proteinExistence type="predicted"/>
<dbReference type="Proteomes" id="UP000541583">
    <property type="component" value="Unassembled WGS sequence"/>
</dbReference>
<evidence type="ECO:0000313" key="4">
    <source>
        <dbReference type="Proteomes" id="UP000541583"/>
    </source>
</evidence>
<dbReference type="Pfam" id="PF02517">
    <property type="entry name" value="Rce1-like"/>
    <property type="match status" value="1"/>
</dbReference>
<evidence type="ECO:0000256" key="1">
    <source>
        <dbReference type="SAM" id="Phobius"/>
    </source>
</evidence>
<reference evidence="3 4" key="1">
    <citation type="submission" date="2020-08" db="EMBL/GenBank/DDBJ databases">
        <title>Genomic Encyclopedia of Type Strains, Phase IV (KMG-V): Genome sequencing to study the core and pangenomes of soil and plant-associated prokaryotes.</title>
        <authorList>
            <person name="Whitman W."/>
        </authorList>
    </citation>
    <scope>NUCLEOTIDE SEQUENCE [LARGE SCALE GENOMIC DNA]</scope>
    <source>
        <strain evidence="3 4">ANJLi2</strain>
    </source>
</reference>
<feature type="domain" description="CAAX prenyl protease 2/Lysostaphin resistance protein A-like" evidence="2">
    <location>
        <begin position="65"/>
        <end position="163"/>
    </location>
</feature>
<comment type="caution">
    <text evidence="3">The sequence shown here is derived from an EMBL/GenBank/DDBJ whole genome shotgun (WGS) entry which is preliminary data.</text>
</comment>
<organism evidence="3 4">
    <name type="scientific">Mucilaginibacter lappiensis</name>
    <dbReference type="NCBI Taxonomy" id="354630"/>
    <lineage>
        <taxon>Bacteria</taxon>
        <taxon>Pseudomonadati</taxon>
        <taxon>Bacteroidota</taxon>
        <taxon>Sphingobacteriia</taxon>
        <taxon>Sphingobacteriales</taxon>
        <taxon>Sphingobacteriaceae</taxon>
        <taxon>Mucilaginibacter</taxon>
    </lineage>
</organism>